<dbReference type="AlphaFoldDB" id="A0A4C1XN94"/>
<dbReference type="EMBL" id="BGZK01000876">
    <property type="protein sequence ID" value="GBP63679.1"/>
    <property type="molecule type" value="Genomic_DNA"/>
</dbReference>
<keyword evidence="3" id="KW-1185">Reference proteome</keyword>
<feature type="region of interest" description="Disordered" evidence="1">
    <location>
        <begin position="1"/>
        <end position="21"/>
    </location>
</feature>
<name>A0A4C1XN94_EUMVA</name>
<comment type="caution">
    <text evidence="2">The sequence shown here is derived from an EMBL/GenBank/DDBJ whole genome shotgun (WGS) entry which is preliminary data.</text>
</comment>
<gene>
    <name evidence="2" type="ORF">EVAR_82039_1</name>
</gene>
<evidence type="ECO:0000256" key="1">
    <source>
        <dbReference type="SAM" id="MobiDB-lite"/>
    </source>
</evidence>
<sequence>MGLAEYRSGNRQHRSSFNSPMVGIEPGIFKAAATTAHLSLTCRQSRTGLEGPGWYYEFKDQEAFDEDG</sequence>
<organism evidence="2 3">
    <name type="scientific">Eumeta variegata</name>
    <name type="common">Bagworm moth</name>
    <name type="synonym">Eumeta japonica</name>
    <dbReference type="NCBI Taxonomy" id="151549"/>
    <lineage>
        <taxon>Eukaryota</taxon>
        <taxon>Metazoa</taxon>
        <taxon>Ecdysozoa</taxon>
        <taxon>Arthropoda</taxon>
        <taxon>Hexapoda</taxon>
        <taxon>Insecta</taxon>
        <taxon>Pterygota</taxon>
        <taxon>Neoptera</taxon>
        <taxon>Endopterygota</taxon>
        <taxon>Lepidoptera</taxon>
        <taxon>Glossata</taxon>
        <taxon>Ditrysia</taxon>
        <taxon>Tineoidea</taxon>
        <taxon>Psychidae</taxon>
        <taxon>Oiketicinae</taxon>
        <taxon>Eumeta</taxon>
    </lineage>
</organism>
<protein>
    <submittedName>
        <fullName evidence="2">Uncharacterized protein</fullName>
    </submittedName>
</protein>
<dbReference type="Proteomes" id="UP000299102">
    <property type="component" value="Unassembled WGS sequence"/>
</dbReference>
<proteinExistence type="predicted"/>
<evidence type="ECO:0000313" key="3">
    <source>
        <dbReference type="Proteomes" id="UP000299102"/>
    </source>
</evidence>
<reference evidence="2 3" key="1">
    <citation type="journal article" date="2019" name="Commun. Biol.">
        <title>The bagworm genome reveals a unique fibroin gene that provides high tensile strength.</title>
        <authorList>
            <person name="Kono N."/>
            <person name="Nakamura H."/>
            <person name="Ohtoshi R."/>
            <person name="Tomita M."/>
            <person name="Numata K."/>
            <person name="Arakawa K."/>
        </authorList>
    </citation>
    <scope>NUCLEOTIDE SEQUENCE [LARGE SCALE GENOMIC DNA]</scope>
</reference>
<evidence type="ECO:0000313" key="2">
    <source>
        <dbReference type="EMBL" id="GBP63679.1"/>
    </source>
</evidence>
<accession>A0A4C1XN94</accession>